<evidence type="ECO:0000313" key="1">
    <source>
        <dbReference type="EMBL" id="KAL0406649.1"/>
    </source>
</evidence>
<sequence>MRLREQTLLTWGASSSRARAPLSPFSGTSAVVRVIISTWASTTNCARTVEVIIFCIVSNNPEDNLQKMVLVEVLLCRGSMGSTGP</sequence>
<protein>
    <submittedName>
        <fullName evidence="1">Uncharacterized protein</fullName>
    </submittedName>
</protein>
<proteinExistence type="predicted"/>
<reference evidence="1" key="1">
    <citation type="submission" date="2020-06" db="EMBL/GenBank/DDBJ databases">
        <authorList>
            <person name="Li T."/>
            <person name="Hu X."/>
            <person name="Zhang T."/>
            <person name="Song X."/>
            <person name="Zhang H."/>
            <person name="Dai N."/>
            <person name="Sheng W."/>
            <person name="Hou X."/>
            <person name="Wei L."/>
        </authorList>
    </citation>
    <scope>NUCLEOTIDE SEQUENCE</scope>
    <source>
        <strain evidence="1">KEN1</strain>
        <tissue evidence="1">Leaf</tissue>
    </source>
</reference>
<accession>A0AAW2TQ98</accession>
<dbReference type="EMBL" id="JACGWN010000014">
    <property type="protein sequence ID" value="KAL0406649.1"/>
    <property type="molecule type" value="Genomic_DNA"/>
</dbReference>
<reference evidence="1" key="2">
    <citation type="journal article" date="2024" name="Plant">
        <title>Genomic evolution and insights into agronomic trait innovations of Sesamum species.</title>
        <authorList>
            <person name="Miao H."/>
            <person name="Wang L."/>
            <person name="Qu L."/>
            <person name="Liu H."/>
            <person name="Sun Y."/>
            <person name="Le M."/>
            <person name="Wang Q."/>
            <person name="Wei S."/>
            <person name="Zheng Y."/>
            <person name="Lin W."/>
            <person name="Duan Y."/>
            <person name="Cao H."/>
            <person name="Xiong S."/>
            <person name="Wang X."/>
            <person name="Wei L."/>
            <person name="Li C."/>
            <person name="Ma Q."/>
            <person name="Ju M."/>
            <person name="Zhao R."/>
            <person name="Li G."/>
            <person name="Mu C."/>
            <person name="Tian Q."/>
            <person name="Mei H."/>
            <person name="Zhang T."/>
            <person name="Gao T."/>
            <person name="Zhang H."/>
        </authorList>
    </citation>
    <scope>NUCLEOTIDE SEQUENCE</scope>
    <source>
        <strain evidence="1">KEN1</strain>
    </source>
</reference>
<comment type="caution">
    <text evidence="1">The sequence shown here is derived from an EMBL/GenBank/DDBJ whole genome shotgun (WGS) entry which is preliminary data.</text>
</comment>
<dbReference type="AlphaFoldDB" id="A0AAW2TQ98"/>
<name>A0AAW2TQ98_9LAMI</name>
<gene>
    <name evidence="1" type="ORF">Slati_3978800</name>
</gene>
<organism evidence="1">
    <name type="scientific">Sesamum latifolium</name>
    <dbReference type="NCBI Taxonomy" id="2727402"/>
    <lineage>
        <taxon>Eukaryota</taxon>
        <taxon>Viridiplantae</taxon>
        <taxon>Streptophyta</taxon>
        <taxon>Embryophyta</taxon>
        <taxon>Tracheophyta</taxon>
        <taxon>Spermatophyta</taxon>
        <taxon>Magnoliopsida</taxon>
        <taxon>eudicotyledons</taxon>
        <taxon>Gunneridae</taxon>
        <taxon>Pentapetalae</taxon>
        <taxon>asterids</taxon>
        <taxon>lamiids</taxon>
        <taxon>Lamiales</taxon>
        <taxon>Pedaliaceae</taxon>
        <taxon>Sesamum</taxon>
    </lineage>
</organism>